<evidence type="ECO:0000313" key="2">
    <source>
        <dbReference type="EMBL" id="KIK28594.1"/>
    </source>
</evidence>
<evidence type="ECO:0000256" key="1">
    <source>
        <dbReference type="SAM" id="Phobius"/>
    </source>
</evidence>
<keyword evidence="3" id="KW-1185">Reference proteome</keyword>
<feature type="transmembrane region" description="Helical" evidence="1">
    <location>
        <begin position="30"/>
        <end position="54"/>
    </location>
</feature>
<keyword evidence="1" id="KW-1133">Transmembrane helix</keyword>
<gene>
    <name evidence="2" type="ORF">PISMIDRAFT_673660</name>
</gene>
<proteinExistence type="predicted"/>
<reference evidence="3" key="2">
    <citation type="submission" date="2015-01" db="EMBL/GenBank/DDBJ databases">
        <title>Evolutionary Origins and Diversification of the Mycorrhizal Mutualists.</title>
        <authorList>
            <consortium name="DOE Joint Genome Institute"/>
            <consortium name="Mycorrhizal Genomics Consortium"/>
            <person name="Kohler A."/>
            <person name="Kuo A."/>
            <person name="Nagy L.G."/>
            <person name="Floudas D."/>
            <person name="Copeland A."/>
            <person name="Barry K.W."/>
            <person name="Cichocki N."/>
            <person name="Veneault-Fourrey C."/>
            <person name="LaButti K."/>
            <person name="Lindquist E.A."/>
            <person name="Lipzen A."/>
            <person name="Lundell T."/>
            <person name="Morin E."/>
            <person name="Murat C."/>
            <person name="Riley R."/>
            <person name="Ohm R."/>
            <person name="Sun H."/>
            <person name="Tunlid A."/>
            <person name="Henrissat B."/>
            <person name="Grigoriev I.V."/>
            <person name="Hibbett D.S."/>
            <person name="Martin F."/>
        </authorList>
    </citation>
    <scope>NUCLEOTIDE SEQUENCE [LARGE SCALE GENOMIC DNA]</scope>
    <source>
        <strain evidence="3">441</strain>
    </source>
</reference>
<protein>
    <submittedName>
        <fullName evidence="2">Uncharacterized protein</fullName>
    </submittedName>
</protein>
<dbReference type="HOGENOM" id="CLU_2729256_0_0_1"/>
<sequence length="72" mass="7757">MTVIPIVPYLSEAIAGLCWSRGGVPLRACAALVSMAFTLLGHLLCCLLTTLFFLSRIPVKHAQSLILPSHSH</sequence>
<dbReference type="AlphaFoldDB" id="A0A0C9ZRB5"/>
<reference evidence="2 3" key="1">
    <citation type="submission" date="2014-04" db="EMBL/GenBank/DDBJ databases">
        <authorList>
            <consortium name="DOE Joint Genome Institute"/>
            <person name="Kuo A."/>
            <person name="Kohler A."/>
            <person name="Costa M.D."/>
            <person name="Nagy L.G."/>
            <person name="Floudas D."/>
            <person name="Copeland A."/>
            <person name="Barry K.W."/>
            <person name="Cichocki N."/>
            <person name="Veneault-Fourrey C."/>
            <person name="LaButti K."/>
            <person name="Lindquist E.A."/>
            <person name="Lipzen A."/>
            <person name="Lundell T."/>
            <person name="Morin E."/>
            <person name="Murat C."/>
            <person name="Sun H."/>
            <person name="Tunlid A."/>
            <person name="Henrissat B."/>
            <person name="Grigoriev I.V."/>
            <person name="Hibbett D.S."/>
            <person name="Martin F."/>
            <person name="Nordberg H.P."/>
            <person name="Cantor M.N."/>
            <person name="Hua S.X."/>
        </authorList>
    </citation>
    <scope>NUCLEOTIDE SEQUENCE [LARGE SCALE GENOMIC DNA]</scope>
    <source>
        <strain evidence="2 3">441</strain>
    </source>
</reference>
<evidence type="ECO:0000313" key="3">
    <source>
        <dbReference type="Proteomes" id="UP000054018"/>
    </source>
</evidence>
<name>A0A0C9ZRB5_9AGAM</name>
<dbReference type="Proteomes" id="UP000054018">
    <property type="component" value="Unassembled WGS sequence"/>
</dbReference>
<keyword evidence="1" id="KW-0472">Membrane</keyword>
<accession>A0A0C9ZRB5</accession>
<organism evidence="2 3">
    <name type="scientific">Pisolithus microcarpus 441</name>
    <dbReference type="NCBI Taxonomy" id="765257"/>
    <lineage>
        <taxon>Eukaryota</taxon>
        <taxon>Fungi</taxon>
        <taxon>Dikarya</taxon>
        <taxon>Basidiomycota</taxon>
        <taxon>Agaricomycotina</taxon>
        <taxon>Agaricomycetes</taxon>
        <taxon>Agaricomycetidae</taxon>
        <taxon>Boletales</taxon>
        <taxon>Sclerodermatineae</taxon>
        <taxon>Pisolithaceae</taxon>
        <taxon>Pisolithus</taxon>
    </lineage>
</organism>
<dbReference type="EMBL" id="KN833692">
    <property type="protein sequence ID" value="KIK28594.1"/>
    <property type="molecule type" value="Genomic_DNA"/>
</dbReference>
<keyword evidence="1" id="KW-0812">Transmembrane</keyword>
<feature type="non-terminal residue" evidence="2">
    <location>
        <position position="1"/>
    </location>
</feature>